<name>A0A9D2QZB2_9FIRM</name>
<organism evidence="1 2">
    <name type="scientific">Candidatus Eisenbergiella stercorigallinarum</name>
    <dbReference type="NCBI Taxonomy" id="2838557"/>
    <lineage>
        <taxon>Bacteria</taxon>
        <taxon>Bacillati</taxon>
        <taxon>Bacillota</taxon>
        <taxon>Clostridia</taxon>
        <taxon>Lachnospirales</taxon>
        <taxon>Lachnospiraceae</taxon>
        <taxon>Eisenbergiella</taxon>
    </lineage>
</organism>
<reference evidence="1" key="1">
    <citation type="journal article" date="2021" name="PeerJ">
        <title>Extensive microbial diversity within the chicken gut microbiome revealed by metagenomics and culture.</title>
        <authorList>
            <person name="Gilroy R."/>
            <person name="Ravi A."/>
            <person name="Getino M."/>
            <person name="Pursley I."/>
            <person name="Horton D.L."/>
            <person name="Alikhan N.F."/>
            <person name="Baker D."/>
            <person name="Gharbi K."/>
            <person name="Hall N."/>
            <person name="Watson M."/>
            <person name="Adriaenssens E.M."/>
            <person name="Foster-Nyarko E."/>
            <person name="Jarju S."/>
            <person name="Secka A."/>
            <person name="Antonio M."/>
            <person name="Oren A."/>
            <person name="Chaudhuri R.R."/>
            <person name="La Ragione R."/>
            <person name="Hildebrand F."/>
            <person name="Pallen M.J."/>
        </authorList>
    </citation>
    <scope>NUCLEOTIDE SEQUENCE</scope>
    <source>
        <strain evidence="1">ChiHjej8B7-25341</strain>
    </source>
</reference>
<dbReference type="Proteomes" id="UP000823851">
    <property type="component" value="Unassembled WGS sequence"/>
</dbReference>
<reference evidence="1" key="2">
    <citation type="submission" date="2021-04" db="EMBL/GenBank/DDBJ databases">
        <authorList>
            <person name="Gilroy R."/>
        </authorList>
    </citation>
    <scope>NUCLEOTIDE SEQUENCE</scope>
    <source>
        <strain evidence="1">ChiHjej8B7-25341</strain>
    </source>
</reference>
<protein>
    <submittedName>
        <fullName evidence="1">Uncharacterized protein</fullName>
    </submittedName>
</protein>
<evidence type="ECO:0000313" key="1">
    <source>
        <dbReference type="EMBL" id="HJD32524.1"/>
    </source>
</evidence>
<sequence>MDAGFAHHADVLKKDGNAYIFYFCHPWAKEAGEEAAKEPLAERDRNRAVVQAARLEVRDGILICDRNAPVIWEKMES</sequence>
<comment type="caution">
    <text evidence="1">The sequence shown here is derived from an EMBL/GenBank/DDBJ whole genome shotgun (WGS) entry which is preliminary data.</text>
</comment>
<evidence type="ECO:0000313" key="2">
    <source>
        <dbReference type="Proteomes" id="UP000823851"/>
    </source>
</evidence>
<proteinExistence type="predicted"/>
<accession>A0A9D2QZB2</accession>
<gene>
    <name evidence="1" type="ORF">H9912_11390</name>
</gene>
<dbReference type="AlphaFoldDB" id="A0A9D2QZB2"/>
<dbReference type="EMBL" id="DWUW01000325">
    <property type="protein sequence ID" value="HJD32524.1"/>
    <property type="molecule type" value="Genomic_DNA"/>
</dbReference>